<keyword evidence="1" id="KW-0732">Signal</keyword>
<feature type="chain" id="PRO_5012229847" evidence="1">
    <location>
        <begin position="21"/>
        <end position="85"/>
    </location>
</feature>
<evidence type="ECO:0000313" key="3">
    <source>
        <dbReference type="Proteomes" id="UP000184096"/>
    </source>
</evidence>
<dbReference type="NCBIfam" id="NF047412">
    <property type="entry name" value="sig_GCG_CRPN_rpt"/>
    <property type="match status" value="1"/>
</dbReference>
<dbReference type="RefSeq" id="WP_072823680.1">
    <property type="nucleotide sequence ID" value="NZ_LT670849.1"/>
</dbReference>
<protein>
    <submittedName>
        <fullName evidence="2">Uncharacterized protein</fullName>
    </submittedName>
</protein>
<sequence length="85" mass="8876">MRILAVSLFAIGIGFASVLASVSVSNAMPVAPLDQAVASDASTIPVAGGCGPGWHRGPYGGCRPMYNCPPGWHSGPFGRRCFRNW</sequence>
<name>A0A1M7UQ64_9BRAD</name>
<evidence type="ECO:0000313" key="2">
    <source>
        <dbReference type="EMBL" id="SHN85055.1"/>
    </source>
</evidence>
<feature type="signal peptide" evidence="1">
    <location>
        <begin position="1"/>
        <end position="20"/>
    </location>
</feature>
<dbReference type="OrthoDB" id="8457022at2"/>
<dbReference type="Proteomes" id="UP000184096">
    <property type="component" value="Chromosome I"/>
</dbReference>
<organism evidence="2 3">
    <name type="scientific">Bradyrhizobium erythrophlei</name>
    <dbReference type="NCBI Taxonomy" id="1437360"/>
    <lineage>
        <taxon>Bacteria</taxon>
        <taxon>Pseudomonadati</taxon>
        <taxon>Pseudomonadota</taxon>
        <taxon>Alphaproteobacteria</taxon>
        <taxon>Hyphomicrobiales</taxon>
        <taxon>Nitrobacteraceae</taxon>
        <taxon>Bradyrhizobium</taxon>
    </lineage>
</organism>
<evidence type="ECO:0000256" key="1">
    <source>
        <dbReference type="SAM" id="SignalP"/>
    </source>
</evidence>
<keyword evidence="3" id="KW-1185">Reference proteome</keyword>
<reference evidence="3" key="1">
    <citation type="submission" date="2016-11" db="EMBL/GenBank/DDBJ databases">
        <authorList>
            <person name="Varghese N."/>
            <person name="Submissions S."/>
        </authorList>
    </citation>
    <scope>NUCLEOTIDE SEQUENCE [LARGE SCALE GENOMIC DNA]</scope>
    <source>
        <strain evidence="3">GAS401</strain>
    </source>
</reference>
<dbReference type="AlphaFoldDB" id="A0A1M7UQ64"/>
<accession>A0A1M7UQ64</accession>
<dbReference type="InterPro" id="IPR058110">
    <property type="entry name" value="GCG_CRPN_dom"/>
</dbReference>
<proteinExistence type="predicted"/>
<gene>
    <name evidence="2" type="ORF">SAMN05444170_6151</name>
</gene>
<dbReference type="EMBL" id="LT670849">
    <property type="protein sequence ID" value="SHN85055.1"/>
    <property type="molecule type" value="Genomic_DNA"/>
</dbReference>